<keyword evidence="14" id="KW-1185">Reference proteome</keyword>
<evidence type="ECO:0000256" key="8">
    <source>
        <dbReference type="ARBA" id="ARBA00023326"/>
    </source>
</evidence>
<evidence type="ECO:0000313" key="14">
    <source>
        <dbReference type="Proteomes" id="UP000235388"/>
    </source>
</evidence>
<evidence type="ECO:0000256" key="4">
    <source>
        <dbReference type="ARBA" id="ARBA00023024"/>
    </source>
</evidence>
<keyword evidence="8" id="KW-0624">Polysaccharide degradation</keyword>
<evidence type="ECO:0000256" key="10">
    <source>
        <dbReference type="ARBA" id="ARBA00048494"/>
    </source>
</evidence>
<dbReference type="Pfam" id="PF01522">
    <property type="entry name" value="Polysacc_deac_1"/>
    <property type="match status" value="1"/>
</dbReference>
<dbReference type="GO" id="GO:0004099">
    <property type="term" value="F:chitin deacetylase activity"/>
    <property type="evidence" value="ECO:0007669"/>
    <property type="project" value="UniProtKB-EC"/>
</dbReference>
<keyword evidence="5" id="KW-0119">Carbohydrate metabolism</keyword>
<dbReference type="GO" id="GO:0098552">
    <property type="term" value="C:side of membrane"/>
    <property type="evidence" value="ECO:0007669"/>
    <property type="project" value="UniProtKB-KW"/>
</dbReference>
<evidence type="ECO:0000256" key="11">
    <source>
        <dbReference type="SAM" id="SignalP"/>
    </source>
</evidence>
<proteinExistence type="predicted"/>
<dbReference type="PROSITE" id="PS51677">
    <property type="entry name" value="NODB"/>
    <property type="match status" value="1"/>
</dbReference>
<name>A0A2N5VY78_9BASI</name>
<dbReference type="InterPro" id="IPR002509">
    <property type="entry name" value="NODB_dom"/>
</dbReference>
<evidence type="ECO:0000256" key="2">
    <source>
        <dbReference type="ARBA" id="ARBA00004609"/>
    </source>
</evidence>
<keyword evidence="7" id="KW-0449">Lipoprotein</keyword>
<reference evidence="13 14" key="1">
    <citation type="submission" date="2017-11" db="EMBL/GenBank/DDBJ databases">
        <title>De novo assembly and phasing of dikaryotic genomes from two isolates of Puccinia coronata f. sp. avenae, the causal agent of oat crown rust.</title>
        <authorList>
            <person name="Miller M.E."/>
            <person name="Zhang Y."/>
            <person name="Omidvar V."/>
            <person name="Sperschneider J."/>
            <person name="Schwessinger B."/>
            <person name="Raley C."/>
            <person name="Palmer J.M."/>
            <person name="Garnica D."/>
            <person name="Upadhyaya N."/>
            <person name="Rathjen J."/>
            <person name="Taylor J.M."/>
            <person name="Park R.F."/>
            <person name="Dodds P.N."/>
            <person name="Hirsch C.D."/>
            <person name="Kianian S.F."/>
            <person name="Figueroa M."/>
        </authorList>
    </citation>
    <scope>NUCLEOTIDE SEQUENCE [LARGE SCALE GENOMIC DNA]</scope>
    <source>
        <strain evidence="13">12NC29</strain>
    </source>
</reference>
<dbReference type="AlphaFoldDB" id="A0A2N5VY78"/>
<dbReference type="Proteomes" id="UP000235388">
    <property type="component" value="Unassembled WGS sequence"/>
</dbReference>
<comment type="cofactor">
    <cofactor evidence="1">
        <name>Co(2+)</name>
        <dbReference type="ChEBI" id="CHEBI:48828"/>
    </cofactor>
</comment>
<dbReference type="GO" id="GO:0000272">
    <property type="term" value="P:polysaccharide catabolic process"/>
    <property type="evidence" value="ECO:0007669"/>
    <property type="project" value="UniProtKB-KW"/>
</dbReference>
<dbReference type="InterPro" id="IPR011330">
    <property type="entry name" value="Glyco_hydro/deAcase_b/a-brl"/>
</dbReference>
<comment type="caution">
    <text evidence="13">The sequence shown here is derived from an EMBL/GenBank/DDBJ whole genome shotgun (WGS) entry which is preliminary data.</text>
</comment>
<accession>A0A2N5VY78</accession>
<evidence type="ECO:0000256" key="3">
    <source>
        <dbReference type="ARBA" id="ARBA00022622"/>
    </source>
</evidence>
<feature type="signal peptide" evidence="11">
    <location>
        <begin position="1"/>
        <end position="19"/>
    </location>
</feature>
<dbReference type="PANTHER" id="PTHR10587:SF135">
    <property type="entry name" value="CHITIN DEACETYLASE 3"/>
    <property type="match status" value="1"/>
</dbReference>
<evidence type="ECO:0000256" key="5">
    <source>
        <dbReference type="ARBA" id="ARBA00023277"/>
    </source>
</evidence>
<evidence type="ECO:0000259" key="12">
    <source>
        <dbReference type="PROSITE" id="PS51677"/>
    </source>
</evidence>
<dbReference type="OrthoDB" id="407355at2759"/>
<dbReference type="GO" id="GO:0005886">
    <property type="term" value="C:plasma membrane"/>
    <property type="evidence" value="ECO:0007669"/>
    <property type="project" value="UniProtKB-SubCell"/>
</dbReference>
<keyword evidence="3" id="KW-0325">Glycoprotein</keyword>
<keyword evidence="3" id="KW-0472">Membrane</keyword>
<dbReference type="Gene3D" id="3.20.20.370">
    <property type="entry name" value="Glycoside hydrolase/deacetylase"/>
    <property type="match status" value="1"/>
</dbReference>
<protein>
    <recommendedName>
        <fullName evidence="9">chitin deacetylase</fullName>
        <ecNumber evidence="9">3.5.1.41</ecNumber>
    </recommendedName>
</protein>
<dbReference type="GO" id="GO:0006032">
    <property type="term" value="P:chitin catabolic process"/>
    <property type="evidence" value="ECO:0007669"/>
    <property type="project" value="UniProtKB-KW"/>
</dbReference>
<feature type="domain" description="NodB homology" evidence="12">
    <location>
        <begin position="112"/>
        <end position="312"/>
    </location>
</feature>
<feature type="chain" id="PRO_5014989100" description="chitin deacetylase" evidence="11">
    <location>
        <begin position="20"/>
        <end position="323"/>
    </location>
</feature>
<evidence type="ECO:0000256" key="1">
    <source>
        <dbReference type="ARBA" id="ARBA00001941"/>
    </source>
</evidence>
<dbReference type="STRING" id="200324.A0A2N5VY78"/>
<dbReference type="EMBL" id="PGCJ01000038">
    <property type="protein sequence ID" value="PLW54949.1"/>
    <property type="molecule type" value="Genomic_DNA"/>
</dbReference>
<keyword evidence="3" id="KW-0336">GPI-anchor</keyword>
<sequence>MLLSLSFIALSLSINVCAGKSNPAPSNIRALFSVPAGTKLTYPPTDIPGPQPRKEWITAYQKAKQAGHIPSIPQSKVVGGAAVYPSSYRGNICNPGYNRCNSSVDAVSAPAGVAGISFDDGPQPPSNALLQFLKSQSQKATHFLIGSRIVNNPDTFRAMDEAGHHLAVHTYSHPLMTSLSDIQIVGELGWTMQLIHDRSRNKVVCAHWRPPYGDIDQRVQAIAKHVFGLKSIIWLYDPKDWCLADVTPNGSACSPGNGPQNLSQLKQTLTNFVHSAKSKGLIILEHEQSTRAVEAFKAIFPLMKKLKWITLPIPDALHLPWYQ</sequence>
<keyword evidence="6" id="KW-0170">Cobalt</keyword>
<organism evidence="13 14">
    <name type="scientific">Puccinia coronata f. sp. avenae</name>
    <dbReference type="NCBI Taxonomy" id="200324"/>
    <lineage>
        <taxon>Eukaryota</taxon>
        <taxon>Fungi</taxon>
        <taxon>Dikarya</taxon>
        <taxon>Basidiomycota</taxon>
        <taxon>Pucciniomycotina</taxon>
        <taxon>Pucciniomycetes</taxon>
        <taxon>Pucciniales</taxon>
        <taxon>Pucciniaceae</taxon>
        <taxon>Puccinia</taxon>
    </lineage>
</organism>
<evidence type="ECO:0000256" key="6">
    <source>
        <dbReference type="ARBA" id="ARBA00023285"/>
    </source>
</evidence>
<keyword evidence="4" id="KW-0146">Chitin degradation</keyword>
<evidence type="ECO:0000256" key="7">
    <source>
        <dbReference type="ARBA" id="ARBA00023288"/>
    </source>
</evidence>
<comment type="catalytic activity">
    <reaction evidence="10">
        <text>[(1-&gt;4)-N-acetyl-beta-D-glucosaminyl](n) + n H2O = chitosan + n acetate</text>
        <dbReference type="Rhea" id="RHEA:10464"/>
        <dbReference type="Rhea" id="RHEA-COMP:9593"/>
        <dbReference type="Rhea" id="RHEA-COMP:9597"/>
        <dbReference type="ChEBI" id="CHEBI:15377"/>
        <dbReference type="ChEBI" id="CHEBI:17029"/>
        <dbReference type="ChEBI" id="CHEBI:30089"/>
        <dbReference type="ChEBI" id="CHEBI:57704"/>
        <dbReference type="EC" id="3.5.1.41"/>
    </reaction>
    <physiologicalReaction direction="left-to-right" evidence="10">
        <dbReference type="Rhea" id="RHEA:10465"/>
    </physiologicalReaction>
</comment>
<comment type="subcellular location">
    <subcellularLocation>
        <location evidence="2">Cell membrane</location>
        <topology evidence="2">Lipid-anchor</topology>
        <topology evidence="2">GPI-anchor</topology>
    </subcellularLocation>
</comment>
<keyword evidence="11" id="KW-0732">Signal</keyword>
<evidence type="ECO:0000256" key="9">
    <source>
        <dbReference type="ARBA" id="ARBA00024056"/>
    </source>
</evidence>
<dbReference type="PANTHER" id="PTHR10587">
    <property type="entry name" value="GLYCOSYL TRANSFERASE-RELATED"/>
    <property type="match status" value="1"/>
</dbReference>
<dbReference type="InterPro" id="IPR050248">
    <property type="entry name" value="Polysacc_deacetylase_ArnD"/>
</dbReference>
<dbReference type="SUPFAM" id="SSF88713">
    <property type="entry name" value="Glycoside hydrolase/deacetylase"/>
    <property type="match status" value="1"/>
</dbReference>
<evidence type="ECO:0000313" key="13">
    <source>
        <dbReference type="EMBL" id="PLW54949.1"/>
    </source>
</evidence>
<dbReference type="GO" id="GO:0009272">
    <property type="term" value="P:fungal-type cell wall biogenesis"/>
    <property type="evidence" value="ECO:0007669"/>
    <property type="project" value="UniProtKB-ARBA"/>
</dbReference>
<gene>
    <name evidence="13" type="ORF">PCANC_02756</name>
</gene>
<dbReference type="EC" id="3.5.1.41" evidence="9"/>